<dbReference type="Proteomes" id="UP000267606">
    <property type="component" value="Unassembled WGS sequence"/>
</dbReference>
<feature type="transmembrane region" description="Helical" evidence="1">
    <location>
        <begin position="6"/>
        <end position="26"/>
    </location>
</feature>
<evidence type="ECO:0000313" key="4">
    <source>
        <dbReference type="WBParaSite" id="OFLC_0000872201-mRNA-1"/>
    </source>
</evidence>
<dbReference type="WBParaSite" id="OFLC_0000872201-mRNA-1">
    <property type="protein sequence ID" value="OFLC_0000872201-mRNA-1"/>
    <property type="gene ID" value="OFLC_0000872201"/>
</dbReference>
<keyword evidence="1" id="KW-1133">Transmembrane helix</keyword>
<protein>
    <submittedName>
        <fullName evidence="4">Lipoprotein</fullName>
    </submittedName>
</protein>
<sequence>MLATSVFVRFPSLVLFGALLIAFSIYSCHTFITHPMLYVNYAQFVTSKSISEEITKKNFQIITKKWKKKERNH</sequence>
<gene>
    <name evidence="2" type="ORF">OFLC_LOCUS8728</name>
</gene>
<name>A0A183HML1_9BILA</name>
<dbReference type="AlphaFoldDB" id="A0A183HML1"/>
<proteinExistence type="predicted"/>
<reference evidence="2 3" key="2">
    <citation type="submission" date="2018-11" db="EMBL/GenBank/DDBJ databases">
        <authorList>
            <consortium name="Pathogen Informatics"/>
        </authorList>
    </citation>
    <scope>NUCLEOTIDE SEQUENCE [LARGE SCALE GENOMIC DNA]</scope>
</reference>
<keyword evidence="3" id="KW-1185">Reference proteome</keyword>
<reference evidence="4" key="1">
    <citation type="submission" date="2016-06" db="UniProtKB">
        <authorList>
            <consortium name="WormBaseParasite"/>
        </authorList>
    </citation>
    <scope>IDENTIFICATION</scope>
</reference>
<keyword evidence="1" id="KW-0472">Membrane</keyword>
<evidence type="ECO:0000313" key="2">
    <source>
        <dbReference type="EMBL" id="VDO57089.1"/>
    </source>
</evidence>
<evidence type="ECO:0000313" key="3">
    <source>
        <dbReference type="Proteomes" id="UP000267606"/>
    </source>
</evidence>
<keyword evidence="1" id="KW-0812">Transmembrane</keyword>
<dbReference type="EMBL" id="UZAJ01010098">
    <property type="protein sequence ID" value="VDO57089.1"/>
    <property type="molecule type" value="Genomic_DNA"/>
</dbReference>
<organism evidence="4">
    <name type="scientific">Onchocerca flexuosa</name>
    <dbReference type="NCBI Taxonomy" id="387005"/>
    <lineage>
        <taxon>Eukaryota</taxon>
        <taxon>Metazoa</taxon>
        <taxon>Ecdysozoa</taxon>
        <taxon>Nematoda</taxon>
        <taxon>Chromadorea</taxon>
        <taxon>Rhabditida</taxon>
        <taxon>Spirurina</taxon>
        <taxon>Spiruromorpha</taxon>
        <taxon>Filarioidea</taxon>
        <taxon>Onchocercidae</taxon>
        <taxon>Onchocerca</taxon>
    </lineage>
</organism>
<accession>A0A183HML1</accession>
<evidence type="ECO:0000256" key="1">
    <source>
        <dbReference type="SAM" id="Phobius"/>
    </source>
</evidence>
<dbReference type="STRING" id="387005.A0A183HML1"/>